<dbReference type="OrthoDB" id="10053431at2759"/>
<name>A0A9P8PG65_9ASCO</name>
<reference evidence="1" key="1">
    <citation type="journal article" date="2021" name="Open Biol.">
        <title>Shared evolutionary footprints suggest mitochondrial oxidative damage underlies multiple complex I losses in fungi.</title>
        <authorList>
            <person name="Schikora-Tamarit M.A."/>
            <person name="Marcet-Houben M."/>
            <person name="Nosek J."/>
            <person name="Gabaldon T."/>
        </authorList>
    </citation>
    <scope>NUCLEOTIDE SEQUENCE</scope>
    <source>
        <strain evidence="1">CBS6075</strain>
    </source>
</reference>
<dbReference type="GO" id="GO:0006044">
    <property type="term" value="P:N-acetylglucosamine metabolic process"/>
    <property type="evidence" value="ECO:0007669"/>
    <property type="project" value="TreeGrafter"/>
</dbReference>
<dbReference type="EMBL" id="JAEUBE010000084">
    <property type="protein sequence ID" value="KAH3671025.1"/>
    <property type="molecule type" value="Genomic_DNA"/>
</dbReference>
<proteinExistence type="predicted"/>
<comment type="caution">
    <text evidence="1">The sequence shown here is derived from an EMBL/GenBank/DDBJ whole genome shotgun (WGS) entry which is preliminary data.</text>
</comment>
<dbReference type="AlphaFoldDB" id="A0A9P8PG65"/>
<dbReference type="PANTHER" id="PTHR35020:SF2">
    <property type="entry name" value="N-ACETYLGLUCOSAMINE-INDUCED PROTEIN 1"/>
    <property type="match status" value="1"/>
</dbReference>
<gene>
    <name evidence="1" type="ORF">OGAPHI_000736</name>
</gene>
<keyword evidence="2" id="KW-1185">Reference proteome</keyword>
<dbReference type="InterPro" id="IPR022036">
    <property type="entry name" value="DUF3605"/>
</dbReference>
<dbReference type="GO" id="GO:0005737">
    <property type="term" value="C:cytoplasm"/>
    <property type="evidence" value="ECO:0007669"/>
    <property type="project" value="TreeGrafter"/>
</dbReference>
<evidence type="ECO:0000313" key="2">
    <source>
        <dbReference type="Proteomes" id="UP000769157"/>
    </source>
</evidence>
<evidence type="ECO:0008006" key="3">
    <source>
        <dbReference type="Google" id="ProtNLM"/>
    </source>
</evidence>
<reference evidence="1" key="2">
    <citation type="submission" date="2021-01" db="EMBL/GenBank/DDBJ databases">
        <authorList>
            <person name="Schikora-Tamarit M.A."/>
        </authorList>
    </citation>
    <scope>NUCLEOTIDE SEQUENCE</scope>
    <source>
        <strain evidence="1">CBS6075</strain>
    </source>
</reference>
<dbReference type="Proteomes" id="UP000769157">
    <property type="component" value="Unassembled WGS sequence"/>
</dbReference>
<organism evidence="1 2">
    <name type="scientific">Ogataea philodendri</name>
    <dbReference type="NCBI Taxonomy" id="1378263"/>
    <lineage>
        <taxon>Eukaryota</taxon>
        <taxon>Fungi</taxon>
        <taxon>Dikarya</taxon>
        <taxon>Ascomycota</taxon>
        <taxon>Saccharomycotina</taxon>
        <taxon>Pichiomycetes</taxon>
        <taxon>Pichiales</taxon>
        <taxon>Pichiaceae</taxon>
        <taxon>Ogataea</taxon>
    </lineage>
</organism>
<dbReference type="GeneID" id="70232704"/>
<accession>A0A9P8PG65</accession>
<dbReference type="RefSeq" id="XP_046064393.1">
    <property type="nucleotide sequence ID" value="XM_046208759.1"/>
</dbReference>
<evidence type="ECO:0000313" key="1">
    <source>
        <dbReference type="EMBL" id="KAH3671025.1"/>
    </source>
</evidence>
<protein>
    <recommendedName>
        <fullName evidence="3">N-acetylglucosamine-induced protein 1</fullName>
    </recommendedName>
</protein>
<sequence>MSDLANSKGPMPFSLIKQLVTNGEIDKLVRSEEVMKEYTAHKEKFKKQGADMITFILSRELKWVPQDVPLNTPSEQLIEAFVKPADSRMFANEADITIVQNTFPYYVEPGVQHLCVWVKFPMPPDPQSDKGDISPKDKQLVEKYITNTFCNWLGIPRSDLVWFKNWTSLQSVRSIPHIHVIIKDMDQDSLDKVLRTGGKALNYGTEDCKL</sequence>
<dbReference type="Pfam" id="PF12239">
    <property type="entry name" value="DUF3605"/>
    <property type="match status" value="1"/>
</dbReference>
<dbReference type="PANTHER" id="PTHR35020">
    <property type="entry name" value="N-ACETYLGLUCOSAMINE-INDUCED PROTEIN 1"/>
    <property type="match status" value="1"/>
</dbReference>